<feature type="signal peptide" evidence="1">
    <location>
        <begin position="1"/>
        <end position="22"/>
    </location>
</feature>
<dbReference type="EMBL" id="LN614830">
    <property type="protein sequence ID" value="CEG61503.1"/>
    <property type="molecule type" value="Genomic_DNA"/>
</dbReference>
<dbReference type="EMBL" id="FMVN01000008">
    <property type="protein sequence ID" value="SCY44466.1"/>
    <property type="molecule type" value="Genomic_DNA"/>
</dbReference>
<organism evidence="3 5">
    <name type="scientific">Legionella micdadei</name>
    <name type="common">Tatlockia micdadei</name>
    <dbReference type="NCBI Taxonomy" id="451"/>
    <lineage>
        <taxon>Bacteria</taxon>
        <taxon>Pseudomonadati</taxon>
        <taxon>Pseudomonadota</taxon>
        <taxon>Gammaproteobacteria</taxon>
        <taxon>Legionellales</taxon>
        <taxon>Legionellaceae</taxon>
        <taxon>Legionella</taxon>
    </lineage>
</organism>
<dbReference type="AlphaFoldDB" id="A0A098GGB4"/>
<dbReference type="Proteomes" id="UP000032414">
    <property type="component" value="Chromosome I"/>
</dbReference>
<dbReference type="KEGG" id="tmc:LMI_2231"/>
<evidence type="ECO:0000313" key="4">
    <source>
        <dbReference type="EMBL" id="SCY44466.1"/>
    </source>
</evidence>
<reference evidence="5" key="1">
    <citation type="submission" date="2014-09" db="EMBL/GenBank/DDBJ databases">
        <authorList>
            <person name="Gomez-Valero L."/>
        </authorList>
    </citation>
    <scope>NUCLEOTIDE SEQUENCE [LARGE SCALE GENOMIC DNA]</scope>
    <source>
        <strain evidence="5">ATCC33218</strain>
    </source>
</reference>
<sequence length="446" mass="50282">MKLLLIRIISFAFGCYSVFVFADTVNKTITSSVKSEQNTESDAYVTPQPFWNLYYDFTGHEDPGYPKGKINISKALFQSEAKKNSELAHQNDGPLILFINSTLYVYNNDRQLELKQIMRTAPNSGFTEMTAVSHIGPALMYLARIKENGDISWKSQMETLLKDVKAVKSVNKQSQNNWLEQVLAPAWSPYITTIHNMVDYACSMAGNYMRDVLNGKQAFDLFALQDDFLNGNKAYPIPYNNVMVGTFMLTALQSMDAIHRKMTQLNINWPKAKVIIRFVAGSNVSAGLTKGSNWLAPFVVALSNNALPSERIYIAPYADVKPSLGEKEMTQADYDYYNYSVWDSRNNSTIIANAVFTNITSIFIPERPAIPGDYLYSKEPKIEDFLMRLKYSLAEPTEMLSNTVGFWMAGELAAKNWDYNKINIPGITTGFPQGILTYPSNNPEVQ</sequence>
<dbReference type="Gene3D" id="6.10.250.2710">
    <property type="match status" value="1"/>
</dbReference>
<dbReference type="RefSeq" id="WP_045099731.1">
    <property type="nucleotide sequence ID" value="NZ_CP020614.1"/>
</dbReference>
<reference evidence="3" key="2">
    <citation type="submission" date="2014-09" db="EMBL/GenBank/DDBJ databases">
        <authorList>
            <person name="GOMEZ-VALERO Laura"/>
        </authorList>
    </citation>
    <scope>NUCLEOTIDE SEQUENCE</scope>
    <source>
        <strain evidence="3">ATCC33218</strain>
    </source>
</reference>
<feature type="chain" id="PRO_5009750782" description="DUF5624 domain-containing protein" evidence="1">
    <location>
        <begin position="23"/>
        <end position="446"/>
    </location>
</feature>
<reference evidence="4 6" key="3">
    <citation type="submission" date="2016-10" db="EMBL/GenBank/DDBJ databases">
        <authorList>
            <person name="Varghese N."/>
            <person name="Submissions S."/>
        </authorList>
    </citation>
    <scope>NUCLEOTIDE SEQUENCE [LARGE SCALE GENOMIC DNA]</scope>
    <source>
        <strain evidence="4 6">ATCC 33218</strain>
    </source>
</reference>
<dbReference type="STRING" id="451.B6N58_04985"/>
<gene>
    <name evidence="3" type="ORF">LMI_2231</name>
    <name evidence="4" type="ORF">SAMN02982997_01710</name>
</gene>
<keyword evidence="1" id="KW-0732">Signal</keyword>
<dbReference type="Pfam" id="PF18538">
    <property type="entry name" value="DUF5624"/>
    <property type="match status" value="1"/>
</dbReference>
<dbReference type="InterPro" id="IPR041132">
    <property type="entry name" value="DUF5624"/>
</dbReference>
<protein>
    <recommendedName>
        <fullName evidence="2">DUF5624 domain-containing protein</fullName>
    </recommendedName>
</protein>
<evidence type="ECO:0000313" key="5">
    <source>
        <dbReference type="Proteomes" id="UP000032414"/>
    </source>
</evidence>
<accession>A0A098GGB4</accession>
<evidence type="ECO:0000313" key="3">
    <source>
        <dbReference type="EMBL" id="CEG61503.1"/>
    </source>
</evidence>
<dbReference type="PATRIC" id="fig|451.8.peg.3053"/>
<keyword evidence="6" id="KW-1185">Reference proteome</keyword>
<evidence type="ECO:0000259" key="2">
    <source>
        <dbReference type="Pfam" id="PF18538"/>
    </source>
</evidence>
<feature type="domain" description="DUF5624" evidence="2">
    <location>
        <begin position="123"/>
        <end position="252"/>
    </location>
</feature>
<evidence type="ECO:0000313" key="6">
    <source>
        <dbReference type="Proteomes" id="UP000182998"/>
    </source>
</evidence>
<dbReference type="Proteomes" id="UP000182998">
    <property type="component" value="Unassembled WGS sequence"/>
</dbReference>
<evidence type="ECO:0000256" key="1">
    <source>
        <dbReference type="SAM" id="SignalP"/>
    </source>
</evidence>
<name>A0A098GGB4_LEGMI</name>
<proteinExistence type="predicted"/>
<dbReference type="HOGENOM" id="CLU_639037_0_0_6"/>
<dbReference type="OrthoDB" id="3963779at2"/>